<evidence type="ECO:0000256" key="3">
    <source>
        <dbReference type="ARBA" id="ARBA00022448"/>
    </source>
</evidence>
<feature type="transmembrane region" description="Helical" evidence="8">
    <location>
        <begin position="53"/>
        <end position="76"/>
    </location>
</feature>
<feature type="domain" description="ABC transmembrane type-1" evidence="9">
    <location>
        <begin position="54"/>
        <end position="258"/>
    </location>
</feature>
<dbReference type="SUPFAM" id="SSF161098">
    <property type="entry name" value="MetI-like"/>
    <property type="match status" value="1"/>
</dbReference>
<name>A0ABY1CF29_9FIRM</name>
<reference evidence="10 11" key="1">
    <citation type="submission" date="2016-10" db="EMBL/GenBank/DDBJ databases">
        <authorList>
            <person name="Varghese N."/>
            <person name="Submissions S."/>
        </authorList>
    </citation>
    <scope>NUCLEOTIDE SEQUENCE [LARGE SCALE GENOMIC DNA]</scope>
    <source>
        <strain evidence="10 11">ATCC 19403</strain>
    </source>
</reference>
<keyword evidence="6 8" id="KW-1133">Transmembrane helix</keyword>
<keyword evidence="5 8" id="KW-0812">Transmembrane</keyword>
<evidence type="ECO:0000313" key="10">
    <source>
        <dbReference type="EMBL" id="SET97444.1"/>
    </source>
</evidence>
<dbReference type="Pfam" id="PF00528">
    <property type="entry name" value="BPD_transp_1"/>
    <property type="match status" value="1"/>
</dbReference>
<dbReference type="RefSeq" id="WP_100043073.1">
    <property type="nucleotide sequence ID" value="NZ_LT630003.1"/>
</dbReference>
<keyword evidence="11" id="KW-1185">Reference proteome</keyword>
<dbReference type="PROSITE" id="PS50928">
    <property type="entry name" value="ABC_TM1"/>
    <property type="match status" value="1"/>
</dbReference>
<evidence type="ECO:0000256" key="1">
    <source>
        <dbReference type="ARBA" id="ARBA00004651"/>
    </source>
</evidence>
<evidence type="ECO:0000313" key="11">
    <source>
        <dbReference type="Proteomes" id="UP000198970"/>
    </source>
</evidence>
<dbReference type="CDD" id="cd06261">
    <property type="entry name" value="TM_PBP2"/>
    <property type="match status" value="1"/>
</dbReference>
<feature type="transmembrane region" description="Helical" evidence="8">
    <location>
        <begin position="209"/>
        <end position="227"/>
    </location>
</feature>
<keyword evidence="4" id="KW-1003">Cell membrane</keyword>
<dbReference type="InterPro" id="IPR035906">
    <property type="entry name" value="MetI-like_sf"/>
</dbReference>
<keyword evidence="3 8" id="KW-0813">Transport</keyword>
<dbReference type="PANTHER" id="PTHR42929">
    <property type="entry name" value="INNER MEMBRANE ABC TRANSPORTER PERMEASE PROTEIN YDCU-RELATED-RELATED"/>
    <property type="match status" value="1"/>
</dbReference>
<sequence>MNKKLLSGPYIMWMIGFILIPLALIVYYGLTDRSGAFTMANVLSVTSAEHAKALWLSLGLSFISTVLCLILAYPLAMVLRSRGMGQGSFIVFIFILPMWMNFLLRTLAWQTLLEKNGVINGVLTALHLPNQNLINTSGAIILGMVYNFLPFMVLPIYNVLMKIDDNVINAARDLGANTVQILFRILFPLSIPGIVSGITMVFVPALTTFVISNLLGGSKILLIGNVIEQEFTRGSNWNLGSGLSLVLMIFILISMALIAKYDKNGEGTAF</sequence>
<dbReference type="PANTHER" id="PTHR42929:SF1">
    <property type="entry name" value="INNER MEMBRANE ABC TRANSPORTER PERMEASE PROTEIN YDCU-RELATED"/>
    <property type="match status" value="1"/>
</dbReference>
<evidence type="ECO:0000256" key="7">
    <source>
        <dbReference type="ARBA" id="ARBA00023136"/>
    </source>
</evidence>
<evidence type="ECO:0000259" key="9">
    <source>
        <dbReference type="PROSITE" id="PS50928"/>
    </source>
</evidence>
<accession>A0ABY1CF29</accession>
<organism evidence="10 11">
    <name type="scientific">Lacrimispora sphenoides JCM 1415</name>
    <dbReference type="NCBI Taxonomy" id="1297793"/>
    <lineage>
        <taxon>Bacteria</taxon>
        <taxon>Bacillati</taxon>
        <taxon>Bacillota</taxon>
        <taxon>Clostridia</taxon>
        <taxon>Lachnospirales</taxon>
        <taxon>Lachnospiraceae</taxon>
        <taxon>Lacrimispora</taxon>
    </lineage>
</organism>
<dbReference type="InterPro" id="IPR000515">
    <property type="entry name" value="MetI-like"/>
</dbReference>
<evidence type="ECO:0000256" key="4">
    <source>
        <dbReference type="ARBA" id="ARBA00022475"/>
    </source>
</evidence>
<evidence type="ECO:0000256" key="6">
    <source>
        <dbReference type="ARBA" id="ARBA00022989"/>
    </source>
</evidence>
<keyword evidence="7 8" id="KW-0472">Membrane</keyword>
<feature type="transmembrane region" description="Helical" evidence="8">
    <location>
        <begin position="88"/>
        <end position="108"/>
    </location>
</feature>
<evidence type="ECO:0000256" key="5">
    <source>
        <dbReference type="ARBA" id="ARBA00022692"/>
    </source>
</evidence>
<dbReference type="Gene3D" id="1.10.3720.10">
    <property type="entry name" value="MetI-like"/>
    <property type="match status" value="1"/>
</dbReference>
<comment type="similarity">
    <text evidence="2">Belongs to the binding-protein-dependent transport system permease family. CysTW subfamily.</text>
</comment>
<evidence type="ECO:0000256" key="2">
    <source>
        <dbReference type="ARBA" id="ARBA00007069"/>
    </source>
</evidence>
<comment type="subcellular location">
    <subcellularLocation>
        <location evidence="1 8">Cell membrane</location>
        <topology evidence="1 8">Multi-pass membrane protein</topology>
    </subcellularLocation>
</comment>
<feature type="transmembrane region" description="Helical" evidence="8">
    <location>
        <begin position="181"/>
        <end position="203"/>
    </location>
</feature>
<protein>
    <submittedName>
        <fullName evidence="10">Spermidine/putrescine transport system permease protein</fullName>
    </submittedName>
</protein>
<dbReference type="EMBL" id="LT630003">
    <property type="protein sequence ID" value="SET97444.1"/>
    <property type="molecule type" value="Genomic_DNA"/>
</dbReference>
<feature type="transmembrane region" description="Helical" evidence="8">
    <location>
        <begin position="239"/>
        <end position="259"/>
    </location>
</feature>
<feature type="transmembrane region" description="Helical" evidence="8">
    <location>
        <begin position="12"/>
        <end position="30"/>
    </location>
</feature>
<dbReference type="Proteomes" id="UP000198970">
    <property type="component" value="Chromosome I"/>
</dbReference>
<feature type="transmembrane region" description="Helical" evidence="8">
    <location>
        <begin position="139"/>
        <end position="160"/>
    </location>
</feature>
<proteinExistence type="inferred from homology"/>
<evidence type="ECO:0000256" key="8">
    <source>
        <dbReference type="RuleBase" id="RU363032"/>
    </source>
</evidence>
<gene>
    <name evidence="10" type="ORF">SAMN02745906_3564</name>
</gene>